<reference evidence="3 4" key="1">
    <citation type="submission" date="2024-02" db="EMBL/GenBank/DDBJ databases">
        <authorList>
            <person name="Vignale AGUSTIN F."/>
            <person name="Sosa J E."/>
            <person name="Modenutti C."/>
        </authorList>
    </citation>
    <scope>NUCLEOTIDE SEQUENCE [LARGE SCALE GENOMIC DNA]</scope>
</reference>
<gene>
    <name evidence="2" type="ORF">ILEXP_LOCUS11435</name>
    <name evidence="3" type="ORF">ILEXP_LOCUS11443</name>
</gene>
<dbReference type="Proteomes" id="UP001642360">
    <property type="component" value="Unassembled WGS sequence"/>
</dbReference>
<comment type="similarity">
    <text evidence="1">Belongs to the GASA family.</text>
</comment>
<dbReference type="EMBL" id="CAUOFW020001325">
    <property type="protein sequence ID" value="CAK9143723.1"/>
    <property type="molecule type" value="Genomic_DNA"/>
</dbReference>
<dbReference type="AlphaFoldDB" id="A0ABC8RG71"/>
<dbReference type="PANTHER" id="PTHR23201">
    <property type="entry name" value="EXTENSIN, PROLINE-RICH PROTEIN"/>
    <property type="match status" value="1"/>
</dbReference>
<name>A0ABC8RG71_9AQUA</name>
<dbReference type="EMBL" id="CAUOFW020001325">
    <property type="protein sequence ID" value="CAK9143715.1"/>
    <property type="molecule type" value="Genomic_DNA"/>
</dbReference>
<organism evidence="3 4">
    <name type="scientific">Ilex paraguariensis</name>
    <name type="common">yerba mate</name>
    <dbReference type="NCBI Taxonomy" id="185542"/>
    <lineage>
        <taxon>Eukaryota</taxon>
        <taxon>Viridiplantae</taxon>
        <taxon>Streptophyta</taxon>
        <taxon>Embryophyta</taxon>
        <taxon>Tracheophyta</taxon>
        <taxon>Spermatophyta</taxon>
        <taxon>Magnoliopsida</taxon>
        <taxon>eudicotyledons</taxon>
        <taxon>Gunneridae</taxon>
        <taxon>Pentapetalae</taxon>
        <taxon>asterids</taxon>
        <taxon>campanulids</taxon>
        <taxon>Aquifoliales</taxon>
        <taxon>Aquifoliaceae</taxon>
        <taxon>Ilex</taxon>
    </lineage>
</organism>
<evidence type="ECO:0000313" key="4">
    <source>
        <dbReference type="Proteomes" id="UP001642360"/>
    </source>
</evidence>
<accession>A0ABC8RG71</accession>
<sequence length="61" mass="6937">MGSCKHKCKLRCSEAKKPHCMKDCHHCCKKCHCVPSGKSGNTDECPCYRNEKNKRGEPRCP</sequence>
<comment type="caution">
    <text evidence="3">The sequence shown here is derived from an EMBL/GenBank/DDBJ whole genome shotgun (WGS) entry which is preliminary data.</text>
</comment>
<dbReference type="InterPro" id="IPR003854">
    <property type="entry name" value="GASA"/>
</dbReference>
<proteinExistence type="inferred from homology"/>
<dbReference type="Pfam" id="PF02704">
    <property type="entry name" value="GASA"/>
    <property type="match status" value="1"/>
</dbReference>
<evidence type="ECO:0000313" key="3">
    <source>
        <dbReference type="EMBL" id="CAK9143723.1"/>
    </source>
</evidence>
<protein>
    <submittedName>
        <fullName evidence="3">Uncharacterized protein</fullName>
    </submittedName>
</protein>
<keyword evidence="4" id="KW-1185">Reference proteome</keyword>
<evidence type="ECO:0000313" key="2">
    <source>
        <dbReference type="EMBL" id="CAK9143715.1"/>
    </source>
</evidence>
<evidence type="ECO:0000256" key="1">
    <source>
        <dbReference type="ARBA" id="ARBA00010582"/>
    </source>
</evidence>